<evidence type="ECO:0000259" key="4">
    <source>
        <dbReference type="Pfam" id="PF19421"/>
    </source>
</evidence>
<dbReference type="PANTHER" id="PTHR12295:SF30">
    <property type="entry name" value="PROTEIN FURRY"/>
    <property type="match status" value="1"/>
</dbReference>
<dbReference type="InterPro" id="IPR016024">
    <property type="entry name" value="ARM-type_fold"/>
</dbReference>
<feature type="compositionally biased region" description="Polar residues" evidence="1">
    <location>
        <begin position="1136"/>
        <end position="1145"/>
    </location>
</feature>
<evidence type="ECO:0000259" key="2">
    <source>
        <dbReference type="Pfam" id="PF14225"/>
    </source>
</evidence>
<feature type="compositionally biased region" description="Basic and acidic residues" evidence="1">
    <location>
        <begin position="208"/>
        <end position="218"/>
    </location>
</feature>
<dbReference type="PANTHER" id="PTHR12295">
    <property type="entry name" value="FURRY-RELATED"/>
    <property type="match status" value="1"/>
</dbReference>
<feature type="region of interest" description="Disordered" evidence="1">
    <location>
        <begin position="1206"/>
        <end position="1296"/>
    </location>
</feature>
<feature type="domain" description="Protein furry C-terminal" evidence="4">
    <location>
        <begin position="1296"/>
        <end position="1575"/>
    </location>
</feature>
<gene>
    <name evidence="5" type="ORF">NTJ_11408</name>
</gene>
<dbReference type="Proteomes" id="UP001307889">
    <property type="component" value="Chromosome 9"/>
</dbReference>
<feature type="domain" description="Cell morphogenesis central region" evidence="3">
    <location>
        <begin position="322"/>
        <end position="383"/>
    </location>
</feature>
<feature type="domain" description="Cell morphogenesis protein C-terminal" evidence="2">
    <location>
        <begin position="757"/>
        <end position="1009"/>
    </location>
</feature>
<dbReference type="InterPro" id="IPR025481">
    <property type="entry name" value="Cell_Morphogen_C"/>
</dbReference>
<evidence type="ECO:0000259" key="3">
    <source>
        <dbReference type="Pfam" id="PF14228"/>
    </source>
</evidence>
<feature type="domain" description="Cell morphogenesis central region" evidence="3">
    <location>
        <begin position="88"/>
        <end position="170"/>
    </location>
</feature>
<organism evidence="5 6">
    <name type="scientific">Nesidiocoris tenuis</name>
    <dbReference type="NCBI Taxonomy" id="355587"/>
    <lineage>
        <taxon>Eukaryota</taxon>
        <taxon>Metazoa</taxon>
        <taxon>Ecdysozoa</taxon>
        <taxon>Arthropoda</taxon>
        <taxon>Hexapoda</taxon>
        <taxon>Insecta</taxon>
        <taxon>Pterygota</taxon>
        <taxon>Neoptera</taxon>
        <taxon>Paraneoptera</taxon>
        <taxon>Hemiptera</taxon>
        <taxon>Heteroptera</taxon>
        <taxon>Panheteroptera</taxon>
        <taxon>Cimicomorpha</taxon>
        <taxon>Miridae</taxon>
        <taxon>Dicyphina</taxon>
        <taxon>Nesidiocoris</taxon>
    </lineage>
</organism>
<feature type="region of interest" description="Disordered" evidence="1">
    <location>
        <begin position="194"/>
        <end position="259"/>
    </location>
</feature>
<proteinExistence type="predicted"/>
<feature type="domain" description="Cell morphogenesis central region" evidence="3">
    <location>
        <begin position="485"/>
        <end position="585"/>
    </location>
</feature>
<dbReference type="SUPFAM" id="SSF48371">
    <property type="entry name" value="ARM repeat"/>
    <property type="match status" value="1"/>
</dbReference>
<evidence type="ECO:0000313" key="6">
    <source>
        <dbReference type="Proteomes" id="UP001307889"/>
    </source>
</evidence>
<feature type="compositionally biased region" description="Polar residues" evidence="1">
    <location>
        <begin position="1276"/>
        <end position="1287"/>
    </location>
</feature>
<dbReference type="InterPro" id="IPR045842">
    <property type="entry name" value="Fry_C"/>
</dbReference>
<keyword evidence="6" id="KW-1185">Reference proteome</keyword>
<name>A0ABN7B4R7_9HEMI</name>
<dbReference type="InterPro" id="IPR029473">
    <property type="entry name" value="MOR2-PAG1_mid"/>
</dbReference>
<reference evidence="5 6" key="1">
    <citation type="submission" date="2023-09" db="EMBL/GenBank/DDBJ databases">
        <title>Nesidiocoris tenuis whole genome shotgun sequence.</title>
        <authorList>
            <person name="Shibata T."/>
            <person name="Shimoda M."/>
            <person name="Kobayashi T."/>
            <person name="Uehara T."/>
        </authorList>
    </citation>
    <scope>NUCLEOTIDE SEQUENCE [LARGE SCALE GENOMIC DNA]</scope>
    <source>
        <strain evidence="5 6">Japan</strain>
    </source>
</reference>
<dbReference type="EMBL" id="AP028917">
    <property type="protein sequence ID" value="BES98594.1"/>
    <property type="molecule type" value="Genomic_DNA"/>
</dbReference>
<feature type="region of interest" description="Disordered" evidence="1">
    <location>
        <begin position="1136"/>
        <end position="1157"/>
    </location>
</feature>
<sequence>MHLSRQLAELHPELTMPMFSEITHRFQTARPEVRQLLLSYLLPWLYNMELVDPNVPPTNPLNYYQYCGDSTRSGSGMRREGWGSVEATEMVLNNLFYITAKFADQHAKEIEEVWATLSLCWPNNLKVIIRYLLIISGMAPNELLNYAKRVVVYLARAKTDRLLDEMMTELHTVETLNWLIERTETPPFYRLTSMRKASSHSDPGQPETSREPTTERGTIHTKRHSGEDPNNAKGTCKSDTLITYGFTPPRGPDKIRTASGPPNLLEEMMATNADNEIVSTVPEEAKFDIPQPHPLPMPEYGGYFAPLTEYLPDSSQPSTGFHRCNVAVMLLTDVVVDVAHVDWSIHLPLMLHILFLGLDHSRTLVHQHCKQLLLNLLIVLAEHNDHLAIARILLNQQTTRIGLGLSTPSVPVLNHNFTEPDPEFDCCLQNPAGVQPNGQVLPGSTPSTAPASIEPVPVTPPVIVVAEETNVWVPPHPGPNMPLREVVKSLIDFIASRENQVIWNYEDITAKVWSVRSVEQMNVFLQHVLRIFRESLPHALVSERWGEIALQLGLSCSSRHYAGRSLQIFRSLHLPISSRMLSEILSRLVETVAEQGEDMQGYVTELLLTLEAAVDSLESDFRPLDFMKEIFKSTPNLNNKEGGGVGGKRSPGAGVMVPSSASGASPLMGSYHHMRSTSYSVSNYCGYRKVNTPSAQPPMADSKLMEVRGKLIPESVESRCSSASKYTASNLCRSRSAQSLKLLGDSASQDDKMTILAQLFWLSLALLQSDYEHEFLLALRLLDRLLHRLPLDRPDARDKVDKLQCQIKWANFPGLHALLLKGCTNASTYEPVSGILVQCTPLLHLPVMDPTQNLAFPMNVIALLPYMILHYEDANPLCILAAENIAQVSNEKGKKLENLGTVMTLYSRRTFSKESFQWTKCVVKYLNDTYAHLSPNMLAFLVEVLEKGPSIVQLPVLSIIHCMLHYVDLTNSSAQPLYADLLKVIAKYIEGQHWKEALKILKLVVKRSSTLPIPSHHTHWEPSPHLSFTDAELFNKKELPGRTMDFTFDVSETPLIGKKAKIKSKDDADLNVSPRRSVSLSPADNLTATGWKRPWLSQGRVRESMVNLLTACGQRVGLPKSPSVIFSQSSEVLERQSSVASSTEEVSGPDLSAGSQNPDHFGVFKDFDFLEYESESVEGESTDNFNWGVRRRVLSEGDGEIDPALRVQEESLSETTPVLSARKLHVTSEGVEESSDDEVGSESPLDELVPGEFVPTSPGGGPPYTNLSLALRDRSNSTTHSDTSGSSAGDLGDLTPCNASPNMSAILQFRPITRHDSEEAWRLHIQNLVSHVPTSPLHLFHILFRTMKDVIKKSVVINKEACGFLSEAAPSEHVASQLQSLTELLVSQGDPPLAWFSPDKVANPRLAERLRFGMLVLQEHIDTFLDRKDQVTECIDTLRMSIKLQDSADLSAIVEMGKMMYKFHLQLVMLIEAADKMYSILTTTAEERGLQNRSVEVVSMKKELQKIDEDPVLSAGDSSPIPWDSDTLLHFLKESKWSLAMALARANRGLLASDAVVTAPEDDDITNILNVYCCHLVKDIPDVFIITEENLSEVLTGLRHGLIQVSAIINALELKARNNDKPASAASPK</sequence>
<protein>
    <submittedName>
        <fullName evidence="5">Furry homolog (Drosophila)</fullName>
    </submittedName>
</protein>
<evidence type="ECO:0000256" key="1">
    <source>
        <dbReference type="SAM" id="MobiDB-lite"/>
    </source>
</evidence>
<feature type="domain" description="Protein furry C-terminal" evidence="4">
    <location>
        <begin position="1036"/>
        <end position="1242"/>
    </location>
</feature>
<accession>A0ABN7B4R7</accession>
<dbReference type="Pfam" id="PF14228">
    <property type="entry name" value="MOR2-PAG1_mid"/>
    <property type="match status" value="3"/>
</dbReference>
<dbReference type="Pfam" id="PF14225">
    <property type="entry name" value="MOR2-PAG1_C"/>
    <property type="match status" value="1"/>
</dbReference>
<evidence type="ECO:0000313" key="5">
    <source>
        <dbReference type="EMBL" id="BES98594.1"/>
    </source>
</evidence>
<feature type="compositionally biased region" description="Acidic residues" evidence="1">
    <location>
        <begin position="1230"/>
        <end position="1240"/>
    </location>
</feature>
<dbReference type="InterPro" id="IPR039867">
    <property type="entry name" value="Furry/Tao3/Mor2"/>
</dbReference>
<dbReference type="Pfam" id="PF19421">
    <property type="entry name" value="Fry_C"/>
    <property type="match status" value="2"/>
</dbReference>